<protein>
    <submittedName>
        <fullName evidence="6">SAM-dependent methyltransferase</fullName>
    </submittedName>
</protein>
<dbReference type="AlphaFoldDB" id="A0A841E1Z3"/>
<organism evidence="6 7">
    <name type="scientific">Kribbella solani</name>
    <dbReference type="NCBI Taxonomy" id="236067"/>
    <lineage>
        <taxon>Bacteria</taxon>
        <taxon>Bacillati</taxon>
        <taxon>Actinomycetota</taxon>
        <taxon>Actinomycetes</taxon>
        <taxon>Propionibacteriales</taxon>
        <taxon>Kribbellaceae</taxon>
        <taxon>Kribbella</taxon>
    </lineage>
</organism>
<evidence type="ECO:0000259" key="5">
    <source>
        <dbReference type="Pfam" id="PF08241"/>
    </source>
</evidence>
<keyword evidence="7" id="KW-1185">Reference proteome</keyword>
<dbReference type="InterPro" id="IPR013216">
    <property type="entry name" value="Methyltransf_11"/>
</dbReference>
<feature type="compositionally biased region" description="Basic and acidic residues" evidence="4">
    <location>
        <begin position="1"/>
        <end position="15"/>
    </location>
</feature>
<dbReference type="InterPro" id="IPR051052">
    <property type="entry name" value="Diverse_substrate_MTase"/>
</dbReference>
<dbReference type="GO" id="GO:0032259">
    <property type="term" value="P:methylation"/>
    <property type="evidence" value="ECO:0007669"/>
    <property type="project" value="UniProtKB-KW"/>
</dbReference>
<dbReference type="EMBL" id="JACHNF010000001">
    <property type="protein sequence ID" value="MBB5981408.1"/>
    <property type="molecule type" value="Genomic_DNA"/>
</dbReference>
<evidence type="ECO:0000256" key="2">
    <source>
        <dbReference type="ARBA" id="ARBA00022603"/>
    </source>
</evidence>
<feature type="region of interest" description="Disordered" evidence="4">
    <location>
        <begin position="1"/>
        <end position="29"/>
    </location>
</feature>
<dbReference type="CDD" id="cd02440">
    <property type="entry name" value="AdoMet_MTases"/>
    <property type="match status" value="1"/>
</dbReference>
<dbReference type="Proteomes" id="UP000558997">
    <property type="component" value="Unassembled WGS sequence"/>
</dbReference>
<dbReference type="SUPFAM" id="SSF53335">
    <property type="entry name" value="S-adenosyl-L-methionine-dependent methyltransferases"/>
    <property type="match status" value="1"/>
</dbReference>
<evidence type="ECO:0000256" key="1">
    <source>
        <dbReference type="ARBA" id="ARBA00008361"/>
    </source>
</evidence>
<dbReference type="GO" id="GO:0008757">
    <property type="term" value="F:S-adenosylmethionine-dependent methyltransferase activity"/>
    <property type="evidence" value="ECO:0007669"/>
    <property type="project" value="InterPro"/>
</dbReference>
<evidence type="ECO:0000256" key="3">
    <source>
        <dbReference type="ARBA" id="ARBA00022679"/>
    </source>
</evidence>
<dbReference type="PANTHER" id="PTHR44942:SF4">
    <property type="entry name" value="METHYLTRANSFERASE TYPE 11 DOMAIN-CONTAINING PROTEIN"/>
    <property type="match status" value="1"/>
</dbReference>
<gene>
    <name evidence="6" type="ORF">HDA44_004749</name>
</gene>
<comment type="caution">
    <text evidence="6">The sequence shown here is derived from an EMBL/GenBank/DDBJ whole genome shotgun (WGS) entry which is preliminary data.</text>
</comment>
<accession>A0A841E1Z3</accession>
<dbReference type="InterPro" id="IPR029063">
    <property type="entry name" value="SAM-dependent_MTases_sf"/>
</dbReference>
<comment type="similarity">
    <text evidence="1">Belongs to the methyltransferase superfamily.</text>
</comment>
<evidence type="ECO:0000256" key="4">
    <source>
        <dbReference type="SAM" id="MobiDB-lite"/>
    </source>
</evidence>
<reference evidence="6 7" key="1">
    <citation type="submission" date="2020-08" db="EMBL/GenBank/DDBJ databases">
        <title>Sequencing the genomes of 1000 actinobacteria strains.</title>
        <authorList>
            <person name="Klenk H.-P."/>
        </authorList>
    </citation>
    <scope>NUCLEOTIDE SEQUENCE [LARGE SCALE GENOMIC DNA]</scope>
    <source>
        <strain evidence="6 7">DSM 17294</strain>
    </source>
</reference>
<keyword evidence="3 6" id="KW-0808">Transferase</keyword>
<dbReference type="PANTHER" id="PTHR44942">
    <property type="entry name" value="METHYLTRANSF_11 DOMAIN-CONTAINING PROTEIN"/>
    <property type="match status" value="1"/>
</dbReference>
<name>A0A841E1Z3_9ACTN</name>
<keyword evidence="2 6" id="KW-0489">Methyltransferase</keyword>
<sequence length="298" mass="32514">MTTDDPADRPADRPSGHAAGSATGNGSGLRGASFGARATSFGEVAAAYELGRPTFPVEALTWILGPGRGLQVLDLGAGTGKLAAVAAGLGHHVIAVDPSPEMLDVCRRRPGVDTMVGTAESIPLAHASVDAVIVGQAFHWFDHARALPEIARVLRPNGVLGLLWNNADTVVPWVRRIWQVMQGDAHLGEHRGGSDRFEPLPVLEQSNLFALIETARFRHWHDLDRNGLRQLAQSHSRVAVLKETRRDQVLEQIDLLYEHTARPPEPLRMPYLTDCFRARPSEFANYRRTLDGPVAPHL</sequence>
<proteinExistence type="inferred from homology"/>
<evidence type="ECO:0000313" key="7">
    <source>
        <dbReference type="Proteomes" id="UP000558997"/>
    </source>
</evidence>
<feature type="domain" description="Methyltransferase type 11" evidence="5">
    <location>
        <begin position="73"/>
        <end position="160"/>
    </location>
</feature>
<dbReference type="RefSeq" id="WP_184837868.1">
    <property type="nucleotide sequence ID" value="NZ_BAAAVN010000009.1"/>
</dbReference>
<dbReference type="Gene3D" id="3.40.50.150">
    <property type="entry name" value="Vaccinia Virus protein VP39"/>
    <property type="match status" value="1"/>
</dbReference>
<evidence type="ECO:0000313" key="6">
    <source>
        <dbReference type="EMBL" id="MBB5981408.1"/>
    </source>
</evidence>
<dbReference type="Pfam" id="PF08241">
    <property type="entry name" value="Methyltransf_11"/>
    <property type="match status" value="1"/>
</dbReference>